<sequence length="321" mass="36019">STPPPPPTSFSSLPHDVVLNCLARVSRNYSPTLSLVSKSFRTLMTSPELHATRTLIGKTEDCLYVCLDLDNNNPNPRWFTLSQIPEQQKLIPISLTHYKVHNSSSVFSVGSAIYMIGGFHKRKGKRNSNVSILDCGSNCRRLPKLRLQVYTDVVHGNIYVVGGSRAIKDCGEIYNPKIQTWEPLSPSVDLWIEKVHIISVENGKLVWCNDGWSLVRVLEGLSSNSCFPNNLVSVASLGRGGRVAVWWKKVEFGRQGRHYTNQCKTDIWCAEISFEMRPCLLPPGLQLDELWGVVEWSKSVFTFDGCDSGYDFFLHSAIVTL</sequence>
<proteinExistence type="predicted"/>
<dbReference type="PANTHER" id="PTHR24414:SF196">
    <property type="entry name" value="BNACNNG12250D PROTEIN"/>
    <property type="match status" value="1"/>
</dbReference>
<accession>A0A817A945</accession>
<dbReference type="SMART" id="SM00256">
    <property type="entry name" value="FBOX"/>
    <property type="match status" value="1"/>
</dbReference>
<dbReference type="Pfam" id="PF00646">
    <property type="entry name" value="F-box"/>
    <property type="match status" value="1"/>
</dbReference>
<dbReference type="SUPFAM" id="SSF117281">
    <property type="entry name" value="Kelch motif"/>
    <property type="match status" value="1"/>
</dbReference>
<dbReference type="InterPro" id="IPR057499">
    <property type="entry name" value="Kelch_FKB95"/>
</dbReference>
<evidence type="ECO:0000259" key="1">
    <source>
        <dbReference type="SMART" id="SM00256"/>
    </source>
</evidence>
<dbReference type="Pfam" id="PF25210">
    <property type="entry name" value="Kelch_FKB95"/>
    <property type="match status" value="1"/>
</dbReference>
<dbReference type="InterPro" id="IPR050354">
    <property type="entry name" value="F-box/kelch-repeat_ARATH"/>
</dbReference>
<reference evidence="2" key="1">
    <citation type="submission" date="2021-01" db="EMBL/GenBank/DDBJ databases">
        <authorList>
            <consortium name="Genoscope - CEA"/>
            <person name="William W."/>
        </authorList>
    </citation>
    <scope>NUCLEOTIDE SEQUENCE</scope>
</reference>
<gene>
    <name evidence="2" type="ORF">DARMORV10_A08P27500.1</name>
</gene>
<dbReference type="InterPro" id="IPR001810">
    <property type="entry name" value="F-box_dom"/>
</dbReference>
<dbReference type="PANTHER" id="PTHR24414">
    <property type="entry name" value="F-BOX/KELCH-REPEAT PROTEIN SKIP4"/>
    <property type="match status" value="1"/>
</dbReference>
<feature type="domain" description="F-box" evidence="1">
    <location>
        <begin position="13"/>
        <end position="53"/>
    </location>
</feature>
<evidence type="ECO:0000313" key="2">
    <source>
        <dbReference type="EMBL" id="CAF2254661.1"/>
    </source>
</evidence>
<protein>
    <submittedName>
        <fullName evidence="2">(rape) hypothetical protein</fullName>
    </submittedName>
</protein>
<dbReference type="EMBL" id="HG994362">
    <property type="protein sequence ID" value="CAF2254661.1"/>
    <property type="molecule type" value="Genomic_DNA"/>
</dbReference>
<dbReference type="AlphaFoldDB" id="A0A817A945"/>
<dbReference type="Proteomes" id="UP001295469">
    <property type="component" value="Chromosome A08"/>
</dbReference>
<dbReference type="CDD" id="cd22152">
    <property type="entry name" value="F-box_AtAFR-like"/>
    <property type="match status" value="1"/>
</dbReference>
<dbReference type="SUPFAM" id="SSF81383">
    <property type="entry name" value="F-box domain"/>
    <property type="match status" value="1"/>
</dbReference>
<dbReference type="Gene3D" id="2.120.10.80">
    <property type="entry name" value="Kelch-type beta propeller"/>
    <property type="match status" value="1"/>
</dbReference>
<organism evidence="2">
    <name type="scientific">Brassica napus</name>
    <name type="common">Rape</name>
    <dbReference type="NCBI Taxonomy" id="3708"/>
    <lineage>
        <taxon>Eukaryota</taxon>
        <taxon>Viridiplantae</taxon>
        <taxon>Streptophyta</taxon>
        <taxon>Embryophyta</taxon>
        <taxon>Tracheophyta</taxon>
        <taxon>Spermatophyta</taxon>
        <taxon>Magnoliopsida</taxon>
        <taxon>eudicotyledons</taxon>
        <taxon>Gunneridae</taxon>
        <taxon>Pentapetalae</taxon>
        <taxon>rosids</taxon>
        <taxon>malvids</taxon>
        <taxon>Brassicales</taxon>
        <taxon>Brassicaceae</taxon>
        <taxon>Brassiceae</taxon>
        <taxon>Brassica</taxon>
    </lineage>
</organism>
<name>A0A817A945_BRANA</name>
<dbReference type="InterPro" id="IPR036047">
    <property type="entry name" value="F-box-like_dom_sf"/>
</dbReference>
<feature type="non-terminal residue" evidence="2">
    <location>
        <position position="321"/>
    </location>
</feature>
<dbReference type="InterPro" id="IPR015915">
    <property type="entry name" value="Kelch-typ_b-propeller"/>
</dbReference>